<evidence type="ECO:0000313" key="8">
    <source>
        <dbReference type="EMBL" id="ABQ13769.1"/>
    </source>
</evidence>
<dbReference type="NCBIfam" id="TIGR01979">
    <property type="entry name" value="sufS"/>
    <property type="match status" value="1"/>
</dbReference>
<protein>
    <recommendedName>
        <fullName evidence="3">cysteine desulfurase</fullName>
        <ecNumber evidence="3">2.8.1.7</ecNumber>
    </recommendedName>
</protein>
<evidence type="ECO:0000256" key="1">
    <source>
        <dbReference type="ARBA" id="ARBA00001933"/>
    </source>
</evidence>
<dbReference type="Proteomes" id="UP000000248">
    <property type="component" value="Chromosome"/>
</dbReference>
<dbReference type="EC" id="2.8.1.7" evidence="3"/>
<dbReference type="eggNOG" id="COG0520">
    <property type="taxonomic scope" value="Bacteria"/>
</dbReference>
<comment type="cofactor">
    <cofactor evidence="1">
        <name>pyridoxal 5'-phosphate</name>
        <dbReference type="ChEBI" id="CHEBI:597326"/>
    </cofactor>
</comment>
<evidence type="ECO:0000256" key="6">
    <source>
        <dbReference type="ARBA" id="ARBA00050776"/>
    </source>
</evidence>
<dbReference type="CDD" id="cd06453">
    <property type="entry name" value="SufS_like"/>
    <property type="match status" value="1"/>
</dbReference>
<dbReference type="GO" id="GO:0006534">
    <property type="term" value="P:cysteine metabolic process"/>
    <property type="evidence" value="ECO:0007669"/>
    <property type="project" value="InterPro"/>
</dbReference>
<dbReference type="InterPro" id="IPR010970">
    <property type="entry name" value="Cys_dSase_SufS"/>
</dbReference>
<dbReference type="EMBL" id="CP000513">
    <property type="protein sequence ID" value="ABQ13769.1"/>
    <property type="molecule type" value="Genomic_DNA"/>
</dbReference>
<reference evidence="8 9" key="1">
    <citation type="journal article" date="2007" name="Nat. Biotechnol.">
        <title>Genome sequence and identification of candidate vaccine antigens from the animal pathogen Dichelobacter nodosus.</title>
        <authorList>
            <person name="Myers G.S."/>
            <person name="Parker D."/>
            <person name="Al-Hasani K."/>
            <person name="Kennan R.M."/>
            <person name="Seemann T."/>
            <person name="Ren Q."/>
            <person name="Badger J.H."/>
            <person name="Selengut J.D."/>
            <person name="Deboy R.T."/>
            <person name="Tettelin H."/>
            <person name="Boyce J.D."/>
            <person name="McCarl V.P."/>
            <person name="Han X."/>
            <person name="Nelson W.C."/>
            <person name="Madupu R."/>
            <person name="Mohamoud Y."/>
            <person name="Holley T."/>
            <person name="Fedorova N."/>
            <person name="Khouri H."/>
            <person name="Bottomley S.P."/>
            <person name="Whittington R.J."/>
            <person name="Adler B."/>
            <person name="Songer J.G."/>
            <person name="Rood J.I."/>
            <person name="Paulsen I.T."/>
        </authorList>
    </citation>
    <scope>NUCLEOTIDE SEQUENCE [LARGE SCALE GENOMIC DNA]</scope>
    <source>
        <strain evidence="8 9">VCS1703A</strain>
    </source>
</reference>
<dbReference type="GO" id="GO:0031071">
    <property type="term" value="F:cysteine desulfurase activity"/>
    <property type="evidence" value="ECO:0007669"/>
    <property type="project" value="UniProtKB-EC"/>
</dbReference>
<accession>A5EYF2</accession>
<dbReference type="InterPro" id="IPR015422">
    <property type="entry name" value="PyrdxlP-dep_Trfase_small"/>
</dbReference>
<dbReference type="GO" id="GO:0016829">
    <property type="term" value="F:lyase activity"/>
    <property type="evidence" value="ECO:0007669"/>
    <property type="project" value="UniProtKB-KW"/>
</dbReference>
<dbReference type="Gene3D" id="3.90.1150.10">
    <property type="entry name" value="Aspartate Aminotransferase, domain 1"/>
    <property type="match status" value="1"/>
</dbReference>
<evidence type="ECO:0000256" key="3">
    <source>
        <dbReference type="ARBA" id="ARBA00012239"/>
    </source>
</evidence>
<keyword evidence="5" id="KW-0663">Pyridoxal phosphate</keyword>
<gene>
    <name evidence="8" type="primary">sufS</name>
    <name evidence="8" type="ordered locus">DNO_0834</name>
</gene>
<evidence type="ECO:0000259" key="7">
    <source>
        <dbReference type="Pfam" id="PF00266"/>
    </source>
</evidence>
<keyword evidence="4" id="KW-0808">Transferase</keyword>
<organism evidence="8 9">
    <name type="scientific">Dichelobacter nodosus (strain VCS1703A)</name>
    <dbReference type="NCBI Taxonomy" id="246195"/>
    <lineage>
        <taxon>Bacteria</taxon>
        <taxon>Pseudomonadati</taxon>
        <taxon>Pseudomonadota</taxon>
        <taxon>Gammaproteobacteria</taxon>
        <taxon>Cardiobacteriales</taxon>
        <taxon>Cardiobacteriaceae</taxon>
        <taxon>Dichelobacter</taxon>
    </lineage>
</organism>
<dbReference type="GO" id="GO:0030170">
    <property type="term" value="F:pyridoxal phosphate binding"/>
    <property type="evidence" value="ECO:0007669"/>
    <property type="project" value="InterPro"/>
</dbReference>
<comment type="catalytic activity">
    <reaction evidence="6">
        <text>(sulfur carrier)-H + L-cysteine = (sulfur carrier)-SH + L-alanine</text>
        <dbReference type="Rhea" id="RHEA:43892"/>
        <dbReference type="Rhea" id="RHEA-COMP:14737"/>
        <dbReference type="Rhea" id="RHEA-COMP:14739"/>
        <dbReference type="ChEBI" id="CHEBI:29917"/>
        <dbReference type="ChEBI" id="CHEBI:35235"/>
        <dbReference type="ChEBI" id="CHEBI:57972"/>
        <dbReference type="ChEBI" id="CHEBI:64428"/>
        <dbReference type="EC" id="2.8.1.7"/>
    </reaction>
</comment>
<dbReference type="SUPFAM" id="SSF53383">
    <property type="entry name" value="PLP-dependent transferases"/>
    <property type="match status" value="1"/>
</dbReference>
<evidence type="ECO:0000256" key="5">
    <source>
        <dbReference type="ARBA" id="ARBA00022898"/>
    </source>
</evidence>
<dbReference type="PANTHER" id="PTHR43586:SF8">
    <property type="entry name" value="CYSTEINE DESULFURASE 1, CHLOROPLASTIC"/>
    <property type="match status" value="1"/>
</dbReference>
<evidence type="ECO:0000256" key="2">
    <source>
        <dbReference type="ARBA" id="ARBA00010447"/>
    </source>
</evidence>
<dbReference type="PANTHER" id="PTHR43586">
    <property type="entry name" value="CYSTEINE DESULFURASE"/>
    <property type="match status" value="1"/>
</dbReference>
<keyword evidence="9" id="KW-1185">Reference proteome</keyword>
<dbReference type="InterPro" id="IPR015421">
    <property type="entry name" value="PyrdxlP-dep_Trfase_major"/>
</dbReference>
<evidence type="ECO:0000313" key="9">
    <source>
        <dbReference type="Proteomes" id="UP000000248"/>
    </source>
</evidence>
<name>A5EYF2_DICNV</name>
<dbReference type="OrthoDB" id="9808002at2"/>
<dbReference type="InterPro" id="IPR015424">
    <property type="entry name" value="PyrdxlP-dep_Trfase"/>
</dbReference>
<feature type="domain" description="Aminotransferase class V" evidence="7">
    <location>
        <begin position="23"/>
        <end position="392"/>
    </location>
</feature>
<dbReference type="AlphaFoldDB" id="A5EYF2"/>
<dbReference type="KEGG" id="dno:DNO_0834"/>
<dbReference type="STRING" id="246195.DNO_0834"/>
<dbReference type="Gene3D" id="3.40.640.10">
    <property type="entry name" value="Type I PLP-dependent aspartate aminotransferase-like (Major domain)"/>
    <property type="match status" value="1"/>
</dbReference>
<evidence type="ECO:0000256" key="4">
    <source>
        <dbReference type="ARBA" id="ARBA00022679"/>
    </source>
</evidence>
<keyword evidence="8" id="KW-0456">Lyase</keyword>
<dbReference type="RefSeq" id="WP_012031157.1">
    <property type="nucleotide sequence ID" value="NC_009446.1"/>
</dbReference>
<dbReference type="Pfam" id="PF00266">
    <property type="entry name" value="Aminotran_5"/>
    <property type="match status" value="1"/>
</dbReference>
<sequence length="404" mass="44071">MNADIRAEFPILQEKNGGKRLAYLDNAASVHKPLAVMAAMDQCLKKEYSNIHRGVHWLSQRLTQRYETVREKVASFLHAERVDEIIFTKGTTDSLNLLASSLSELLLKSGDKVLITAMEHHANIVPWQIACRKAGAQLVVLPMDERGVLEAQHLPDLLSGVKIFSITQVSNALGTINPVKALIQKVKAFNPDIVCIVDGAQAVAHLPVDVQDLGCDFYAFSAHKLYGPTAVGVLYGRYDLLEAMPPYQSGGDMILSVSFEKTSYAPPPHKFEAGTPPIVEVIGLGAAIDWVQSVGLSSIQNWEQQLHAQAEKALMDFSGVRIYGTAPEKAAVISFTLNGIHPHDAGTIFDAQGVAVRVGHHCAEPVMRFFHIPATIRASFAVYNDEADVAQLLAAVRATQEMFA</sequence>
<proteinExistence type="inferred from homology"/>
<dbReference type="InterPro" id="IPR000192">
    <property type="entry name" value="Aminotrans_V_dom"/>
</dbReference>
<comment type="similarity">
    <text evidence="2">Belongs to the class-V pyridoxal-phosphate-dependent aminotransferase family. Csd subfamily.</text>
</comment>
<dbReference type="HOGENOM" id="CLU_003433_2_5_6"/>